<evidence type="ECO:0000256" key="6">
    <source>
        <dbReference type="SAM" id="MobiDB-lite"/>
    </source>
</evidence>
<dbReference type="EMBL" id="CAKKTJ010000336">
    <property type="protein sequence ID" value="CAH0482795.1"/>
    <property type="molecule type" value="Genomic_DNA"/>
</dbReference>
<dbReference type="EMBL" id="CAKLCB010000384">
    <property type="protein sequence ID" value="CAH0521851.1"/>
    <property type="molecule type" value="Genomic_DNA"/>
</dbReference>
<protein>
    <submittedName>
        <fullName evidence="8">Uncharacterized protein</fullName>
    </submittedName>
</protein>
<gene>
    <name evidence="9" type="ORF">PBS001_LOCUS8292</name>
    <name evidence="8" type="ORF">PBS003_LOCUS9373</name>
</gene>
<dbReference type="GO" id="GO:0005886">
    <property type="term" value="C:plasma membrane"/>
    <property type="evidence" value="ECO:0007669"/>
    <property type="project" value="TreeGrafter"/>
</dbReference>
<evidence type="ECO:0000256" key="7">
    <source>
        <dbReference type="SAM" id="Phobius"/>
    </source>
</evidence>
<dbReference type="PRINTS" id="PR00447">
    <property type="entry name" value="NATRESASSCMP"/>
</dbReference>
<evidence type="ECO:0000256" key="4">
    <source>
        <dbReference type="ARBA" id="ARBA00022989"/>
    </source>
</evidence>
<sequence>MTECAIIGWNIQQLLGSSVALELLFGLPRWFGYLLTGVNTFILLSFHGQGDSGRFLELVILLLLILMSMCFFVEFTMSEPHAIEIVNGSLMEIKMERQQVMQVLSMFGGSILPHSRFLHSALIQERRHTETRISVRDIKEANFYFGLETVMALCLTFLVHGAIVSAFASSFFSTQCYGLSNQPVSSLYGKDIQISCIIAKAALSWVVTMLLCSVHYTLAYDILRKHLPDHLSTNTSFGLFIIAGLYISLLLYLLLVYPSERVRSHNVVISSAFDAVVQSEKKSKRADSDEEPLLEPLEPNIIA</sequence>
<reference evidence="8 10" key="1">
    <citation type="submission" date="2021-11" db="EMBL/GenBank/DDBJ databases">
        <authorList>
            <person name="Islam A."/>
            <person name="Islam S."/>
            <person name="Flora M.S."/>
            <person name="Rahman M."/>
            <person name="Ziaur R.M."/>
            <person name="Epstein J.H."/>
            <person name="Hassan M."/>
            <person name="Klassen M."/>
            <person name="Woodard K."/>
            <person name="Webb A."/>
            <person name="Webby R.J."/>
            <person name="El Zowalaty M.E."/>
        </authorList>
    </citation>
    <scope>NUCLEOTIDE SEQUENCE</scope>
    <source>
        <strain evidence="9">Pbs1</strain>
        <strain evidence="8">Pbs3</strain>
    </source>
</reference>
<feature type="transmembrane region" description="Helical" evidence="7">
    <location>
        <begin position="58"/>
        <end position="77"/>
    </location>
</feature>
<dbReference type="GO" id="GO:0034755">
    <property type="term" value="P:iron ion transmembrane transport"/>
    <property type="evidence" value="ECO:0007669"/>
    <property type="project" value="TreeGrafter"/>
</dbReference>
<name>A0AAU9LBA8_9STRA</name>
<dbReference type="GO" id="GO:0005384">
    <property type="term" value="F:manganese ion transmembrane transporter activity"/>
    <property type="evidence" value="ECO:0007669"/>
    <property type="project" value="TreeGrafter"/>
</dbReference>
<keyword evidence="4 7" id="KW-1133">Transmembrane helix</keyword>
<feature type="transmembrane region" description="Helical" evidence="7">
    <location>
        <begin position="30"/>
        <end position="46"/>
    </location>
</feature>
<feature type="region of interest" description="Disordered" evidence="6">
    <location>
        <begin position="282"/>
        <end position="303"/>
    </location>
</feature>
<comment type="subcellular location">
    <subcellularLocation>
        <location evidence="1">Membrane</location>
        <topology evidence="1">Multi-pass membrane protein</topology>
    </subcellularLocation>
</comment>
<dbReference type="Pfam" id="PF01566">
    <property type="entry name" value="Nramp"/>
    <property type="match status" value="1"/>
</dbReference>
<evidence type="ECO:0000256" key="3">
    <source>
        <dbReference type="ARBA" id="ARBA00022692"/>
    </source>
</evidence>
<accession>A0AAU9LBA8</accession>
<keyword evidence="2" id="KW-0813">Transport</keyword>
<dbReference type="PANTHER" id="PTHR11706:SF33">
    <property type="entry name" value="NATURAL RESISTANCE-ASSOCIATED MACROPHAGE PROTEIN 2"/>
    <property type="match status" value="1"/>
</dbReference>
<evidence type="ECO:0000256" key="2">
    <source>
        <dbReference type="ARBA" id="ARBA00022448"/>
    </source>
</evidence>
<evidence type="ECO:0000313" key="8">
    <source>
        <dbReference type="EMBL" id="CAH0482795.1"/>
    </source>
</evidence>
<keyword evidence="3 7" id="KW-0812">Transmembrane</keyword>
<evidence type="ECO:0000313" key="10">
    <source>
        <dbReference type="Proteomes" id="UP001158986"/>
    </source>
</evidence>
<dbReference type="AlphaFoldDB" id="A0AAU9LBA8"/>
<feature type="transmembrane region" description="Helical" evidence="7">
    <location>
        <begin position="143"/>
        <end position="172"/>
    </location>
</feature>
<proteinExistence type="predicted"/>
<keyword evidence="10" id="KW-1185">Reference proteome</keyword>
<organism evidence="8 11">
    <name type="scientific">Peronospora belbahrii</name>
    <dbReference type="NCBI Taxonomy" id="622444"/>
    <lineage>
        <taxon>Eukaryota</taxon>
        <taxon>Sar</taxon>
        <taxon>Stramenopiles</taxon>
        <taxon>Oomycota</taxon>
        <taxon>Peronosporomycetes</taxon>
        <taxon>Peronosporales</taxon>
        <taxon>Peronosporaceae</taxon>
        <taxon>Peronospora</taxon>
    </lineage>
</organism>
<feature type="compositionally biased region" description="Low complexity" evidence="6">
    <location>
        <begin position="294"/>
        <end position="303"/>
    </location>
</feature>
<evidence type="ECO:0000313" key="9">
    <source>
        <dbReference type="EMBL" id="CAH0521851.1"/>
    </source>
</evidence>
<dbReference type="GO" id="GO:0015086">
    <property type="term" value="F:cadmium ion transmembrane transporter activity"/>
    <property type="evidence" value="ECO:0007669"/>
    <property type="project" value="TreeGrafter"/>
</dbReference>
<dbReference type="InterPro" id="IPR001046">
    <property type="entry name" value="NRAMP_fam"/>
</dbReference>
<dbReference type="Proteomes" id="UP001158986">
    <property type="component" value="Unassembled WGS sequence"/>
</dbReference>
<dbReference type="Proteomes" id="UP001160483">
    <property type="component" value="Unassembled WGS sequence"/>
</dbReference>
<evidence type="ECO:0000256" key="1">
    <source>
        <dbReference type="ARBA" id="ARBA00004141"/>
    </source>
</evidence>
<keyword evidence="5 7" id="KW-0472">Membrane</keyword>
<dbReference type="PANTHER" id="PTHR11706">
    <property type="entry name" value="SOLUTE CARRIER PROTEIN FAMILY 11 MEMBER"/>
    <property type="match status" value="1"/>
</dbReference>
<evidence type="ECO:0000256" key="5">
    <source>
        <dbReference type="ARBA" id="ARBA00023136"/>
    </source>
</evidence>
<feature type="transmembrane region" description="Helical" evidence="7">
    <location>
        <begin position="237"/>
        <end position="257"/>
    </location>
</feature>
<feature type="transmembrane region" description="Helical" evidence="7">
    <location>
        <begin position="192"/>
        <end position="216"/>
    </location>
</feature>
<evidence type="ECO:0000313" key="11">
    <source>
        <dbReference type="Proteomes" id="UP001160483"/>
    </source>
</evidence>
<comment type="caution">
    <text evidence="8">The sequence shown here is derived from an EMBL/GenBank/DDBJ whole genome shotgun (WGS) entry which is preliminary data.</text>
</comment>